<dbReference type="EMBL" id="CP015243">
    <property type="protein sequence ID" value="ANF58061.1"/>
    <property type="molecule type" value="Genomic_DNA"/>
</dbReference>
<dbReference type="AlphaFoldDB" id="A0A172YFL3"/>
<sequence length="308" mass="34984">MSQTSFSLTPATPIIGAFVEGIDLSAELDQHKYLALREALNRYQVLFFRDQQLSRERHVALGRRFGELHIHPHVVGPEGHPEIMPIAADENSSLDDRAVQRGEKRSVTGDRWHSDVSCDEEPPLGSILYLTKTPPVGGDTLFASAAAAFDALSPAFQRFLEGLTAEHSGESTYRRRQGNKPLLDRSAQGYRNGTDYPRAVHPVVRTHPETGRKILFVNRGFTHAIQELSLDESRDLLELLYRHLERPEFQVRFQWRPNSVAFWDNRSTQHLAIYDYHPHPRYGERVTIKGDRPFLHLHAELSTSHAGA</sequence>
<keyword evidence="9" id="KW-1185">Reference proteome</keyword>
<dbReference type="KEGG" id="haa:A5892_11770"/>
<dbReference type="RefSeq" id="WP_064122967.1">
    <property type="nucleotide sequence ID" value="NZ_CP015243.1"/>
</dbReference>
<dbReference type="Proteomes" id="UP000077875">
    <property type="component" value="Chromosome"/>
</dbReference>
<keyword evidence="4" id="KW-0560">Oxidoreductase</keyword>
<dbReference type="InterPro" id="IPR051323">
    <property type="entry name" value="AtsK-like"/>
</dbReference>
<dbReference type="STRING" id="376489.A5892_11770"/>
<feature type="domain" description="TauD/TfdA-like" evidence="7">
    <location>
        <begin position="9"/>
        <end position="287"/>
    </location>
</feature>
<evidence type="ECO:0000313" key="9">
    <source>
        <dbReference type="Proteomes" id="UP000077875"/>
    </source>
</evidence>
<proteinExistence type="inferred from homology"/>
<reference evidence="8 9" key="1">
    <citation type="submission" date="2016-04" db="EMBL/GenBank/DDBJ databases">
        <title>Complete Genome Sequence of Halotalea alkalilenta IHB B 13600.</title>
        <authorList>
            <person name="Swarnkar M.K."/>
            <person name="Sharma A."/>
            <person name="Kaushal K."/>
            <person name="Soni R."/>
            <person name="Rana S."/>
            <person name="Singh A.K."/>
            <person name="Gulati A."/>
        </authorList>
    </citation>
    <scope>NUCLEOTIDE SEQUENCE [LARGE SCALE GENOMIC DNA]</scope>
    <source>
        <strain evidence="8 9">IHB B 13600</strain>
    </source>
</reference>
<protein>
    <recommendedName>
        <fullName evidence="7">TauD/TfdA-like domain-containing protein</fullName>
    </recommendedName>
</protein>
<dbReference type="SUPFAM" id="SSF51197">
    <property type="entry name" value="Clavaminate synthase-like"/>
    <property type="match status" value="1"/>
</dbReference>
<comment type="similarity">
    <text evidence="1">Belongs to the TfdA dioxygenase family.</text>
</comment>
<dbReference type="GO" id="GO:0046872">
    <property type="term" value="F:metal ion binding"/>
    <property type="evidence" value="ECO:0007669"/>
    <property type="project" value="UniProtKB-KW"/>
</dbReference>
<accession>A0A172YFL3</accession>
<keyword evidence="5" id="KW-0408">Iron</keyword>
<dbReference type="GO" id="GO:0006790">
    <property type="term" value="P:sulfur compound metabolic process"/>
    <property type="evidence" value="ECO:0007669"/>
    <property type="project" value="TreeGrafter"/>
</dbReference>
<dbReference type="Pfam" id="PF02668">
    <property type="entry name" value="TauD"/>
    <property type="match status" value="1"/>
</dbReference>
<dbReference type="PANTHER" id="PTHR30468">
    <property type="entry name" value="ALPHA-KETOGLUTARATE-DEPENDENT SULFONATE DIOXYGENASE"/>
    <property type="match status" value="1"/>
</dbReference>
<evidence type="ECO:0000313" key="8">
    <source>
        <dbReference type="EMBL" id="ANF58061.1"/>
    </source>
</evidence>
<keyword evidence="3" id="KW-0223">Dioxygenase</keyword>
<dbReference type="PANTHER" id="PTHR30468:SF1">
    <property type="entry name" value="ALPHA-KETOGLUTARATE-DEPENDENT SULFONATE DIOXYGENASE"/>
    <property type="match status" value="1"/>
</dbReference>
<dbReference type="InterPro" id="IPR003819">
    <property type="entry name" value="TauD/TfdA-like"/>
</dbReference>
<evidence type="ECO:0000256" key="3">
    <source>
        <dbReference type="ARBA" id="ARBA00022964"/>
    </source>
</evidence>
<evidence type="ECO:0000256" key="4">
    <source>
        <dbReference type="ARBA" id="ARBA00023002"/>
    </source>
</evidence>
<keyword evidence="2" id="KW-0479">Metal-binding</keyword>
<organism evidence="8 9">
    <name type="scientific">Halotalea alkalilenta</name>
    <dbReference type="NCBI Taxonomy" id="376489"/>
    <lineage>
        <taxon>Bacteria</taxon>
        <taxon>Pseudomonadati</taxon>
        <taxon>Pseudomonadota</taxon>
        <taxon>Gammaproteobacteria</taxon>
        <taxon>Oceanospirillales</taxon>
        <taxon>Halomonadaceae</taxon>
        <taxon>Halotalea</taxon>
    </lineage>
</organism>
<evidence type="ECO:0000256" key="2">
    <source>
        <dbReference type="ARBA" id="ARBA00022723"/>
    </source>
</evidence>
<evidence type="ECO:0000256" key="5">
    <source>
        <dbReference type="ARBA" id="ARBA00023004"/>
    </source>
</evidence>
<evidence type="ECO:0000256" key="1">
    <source>
        <dbReference type="ARBA" id="ARBA00005896"/>
    </source>
</evidence>
<dbReference type="GO" id="GO:0005737">
    <property type="term" value="C:cytoplasm"/>
    <property type="evidence" value="ECO:0007669"/>
    <property type="project" value="TreeGrafter"/>
</dbReference>
<evidence type="ECO:0000259" key="7">
    <source>
        <dbReference type="Pfam" id="PF02668"/>
    </source>
</evidence>
<dbReference type="InterPro" id="IPR042098">
    <property type="entry name" value="TauD-like_sf"/>
</dbReference>
<dbReference type="GO" id="GO:0000908">
    <property type="term" value="F:taurine dioxygenase activity"/>
    <property type="evidence" value="ECO:0007669"/>
    <property type="project" value="TreeGrafter"/>
</dbReference>
<evidence type="ECO:0000256" key="6">
    <source>
        <dbReference type="SAM" id="MobiDB-lite"/>
    </source>
</evidence>
<dbReference type="Gene3D" id="3.60.130.10">
    <property type="entry name" value="Clavaminate synthase-like"/>
    <property type="match status" value="1"/>
</dbReference>
<name>A0A172YFL3_9GAMM</name>
<gene>
    <name evidence="8" type="ORF">A5892_11770</name>
</gene>
<feature type="region of interest" description="Disordered" evidence="6">
    <location>
        <begin position="170"/>
        <end position="198"/>
    </location>
</feature>